<accession>A0AAD9X750</accession>
<reference evidence="3" key="1">
    <citation type="journal article" date="2023" name="Plant J.">
        <title>Genome sequences and population genomics provide insights into the demographic history, inbreeding, and mutation load of two 'living fossil' tree species of Dipteronia.</title>
        <authorList>
            <person name="Feng Y."/>
            <person name="Comes H.P."/>
            <person name="Chen J."/>
            <person name="Zhu S."/>
            <person name="Lu R."/>
            <person name="Zhang X."/>
            <person name="Li P."/>
            <person name="Qiu J."/>
            <person name="Olsen K.M."/>
            <person name="Qiu Y."/>
        </authorList>
    </citation>
    <scope>NUCLEOTIDE SEQUENCE</scope>
    <source>
        <strain evidence="3">KIB01</strain>
    </source>
</reference>
<keyword evidence="1" id="KW-0547">Nucleotide-binding</keyword>
<protein>
    <submittedName>
        <fullName evidence="3">Uncharacterized protein</fullName>
    </submittedName>
</protein>
<dbReference type="EMBL" id="JANJYI010000004">
    <property type="protein sequence ID" value="KAK2653931.1"/>
    <property type="molecule type" value="Genomic_DNA"/>
</dbReference>
<dbReference type="GO" id="GO:0042626">
    <property type="term" value="F:ATPase-coupled transmembrane transporter activity"/>
    <property type="evidence" value="ECO:0007669"/>
    <property type="project" value="TreeGrafter"/>
</dbReference>
<organism evidence="3 4">
    <name type="scientific">Dipteronia dyeriana</name>
    <dbReference type="NCBI Taxonomy" id="168575"/>
    <lineage>
        <taxon>Eukaryota</taxon>
        <taxon>Viridiplantae</taxon>
        <taxon>Streptophyta</taxon>
        <taxon>Embryophyta</taxon>
        <taxon>Tracheophyta</taxon>
        <taxon>Spermatophyta</taxon>
        <taxon>Magnoliopsida</taxon>
        <taxon>eudicotyledons</taxon>
        <taxon>Gunneridae</taxon>
        <taxon>Pentapetalae</taxon>
        <taxon>rosids</taxon>
        <taxon>malvids</taxon>
        <taxon>Sapindales</taxon>
        <taxon>Sapindaceae</taxon>
        <taxon>Hippocastanoideae</taxon>
        <taxon>Acereae</taxon>
        <taxon>Dipteronia</taxon>
    </lineage>
</organism>
<evidence type="ECO:0000313" key="3">
    <source>
        <dbReference type="EMBL" id="KAK2653931.1"/>
    </source>
</evidence>
<dbReference type="GO" id="GO:0005524">
    <property type="term" value="F:ATP binding"/>
    <property type="evidence" value="ECO:0007669"/>
    <property type="project" value="UniProtKB-KW"/>
</dbReference>
<evidence type="ECO:0000256" key="1">
    <source>
        <dbReference type="ARBA" id="ARBA00022741"/>
    </source>
</evidence>
<dbReference type="Proteomes" id="UP001280121">
    <property type="component" value="Unassembled WGS sequence"/>
</dbReference>
<name>A0AAD9X750_9ROSI</name>
<proteinExistence type="predicted"/>
<dbReference type="PANTHER" id="PTHR24223:SF108">
    <property type="entry name" value="ABC TRANSPORTER C FAMILY MEMBER 8"/>
    <property type="match status" value="1"/>
</dbReference>
<keyword evidence="4" id="KW-1185">Reference proteome</keyword>
<dbReference type="AlphaFoldDB" id="A0AAD9X750"/>
<evidence type="ECO:0000313" key="4">
    <source>
        <dbReference type="Proteomes" id="UP001280121"/>
    </source>
</evidence>
<comment type="caution">
    <text evidence="3">The sequence shown here is derived from an EMBL/GenBank/DDBJ whole genome shotgun (WGS) entry which is preliminary data.</text>
</comment>
<dbReference type="PANTHER" id="PTHR24223">
    <property type="entry name" value="ATP-BINDING CASSETTE SUB-FAMILY C"/>
    <property type="match status" value="1"/>
</dbReference>
<keyword evidence="2" id="KW-0067">ATP-binding</keyword>
<dbReference type="GO" id="GO:0016020">
    <property type="term" value="C:membrane"/>
    <property type="evidence" value="ECO:0007669"/>
    <property type="project" value="TreeGrafter"/>
</dbReference>
<evidence type="ECO:0000256" key="2">
    <source>
        <dbReference type="ARBA" id="ARBA00022840"/>
    </source>
</evidence>
<dbReference type="InterPro" id="IPR050173">
    <property type="entry name" value="ABC_transporter_C-like"/>
</dbReference>
<sequence length="186" mass="21064">MRMRSALIMAIYRKQLKLQSCTNKAFDRGDCKLYCSRCLSNGRGIVLVSSGMESCSPTFSCYWCSFQGGRSRCIPCSSFCSNHRVSQRSPYKDLQQMSDSLQDVWSAPLNAATIFIVLATLRCMSEPMRVIPEALSVLIEMKISLDHLNAFLLADELSDEKSNKSTKSLEYGSDTHVEIRRNFSWE</sequence>
<gene>
    <name evidence="3" type="ORF">Ddye_013787</name>
</gene>